<dbReference type="AlphaFoldDB" id="A0A2T4A5G7"/>
<dbReference type="Proteomes" id="UP000241690">
    <property type="component" value="Unassembled WGS sequence"/>
</dbReference>
<feature type="compositionally biased region" description="Polar residues" evidence="1">
    <location>
        <begin position="86"/>
        <end position="98"/>
    </location>
</feature>
<keyword evidence="3" id="KW-1185">Reference proteome</keyword>
<organism evidence="2 3">
    <name type="scientific">Trichoderma harzianum CBS 226.95</name>
    <dbReference type="NCBI Taxonomy" id="983964"/>
    <lineage>
        <taxon>Eukaryota</taxon>
        <taxon>Fungi</taxon>
        <taxon>Dikarya</taxon>
        <taxon>Ascomycota</taxon>
        <taxon>Pezizomycotina</taxon>
        <taxon>Sordariomycetes</taxon>
        <taxon>Hypocreomycetidae</taxon>
        <taxon>Hypocreales</taxon>
        <taxon>Hypocreaceae</taxon>
        <taxon>Trichoderma</taxon>
    </lineage>
</organism>
<sequence>MTITQRKLTSASLPGSCVLGRPLTASGPRSDVICYRRRARDGHMTASTGPPSRLLQSITISLFQVCSCSRTSRATSNPTSHPPSTRPVNRGSTGSGSVSLLARTTLHPNCLPTHMLPLYLSGVELPEEVVATGPEK</sequence>
<name>A0A2T4A5G7_TRIHA</name>
<accession>A0A2T4A5G7</accession>
<protein>
    <submittedName>
        <fullName evidence="2">Uncharacterized protein</fullName>
    </submittedName>
</protein>
<dbReference type="EMBL" id="KZ679684">
    <property type="protein sequence ID" value="PTB52312.1"/>
    <property type="molecule type" value="Genomic_DNA"/>
</dbReference>
<evidence type="ECO:0000313" key="3">
    <source>
        <dbReference type="Proteomes" id="UP000241690"/>
    </source>
</evidence>
<evidence type="ECO:0000313" key="2">
    <source>
        <dbReference type="EMBL" id="PTB52312.1"/>
    </source>
</evidence>
<dbReference type="GeneID" id="36622064"/>
<reference evidence="2 3" key="1">
    <citation type="submission" date="2016-07" db="EMBL/GenBank/DDBJ databases">
        <title>Multiple horizontal gene transfer events from other fungi enriched the ability of initially mycotrophic Trichoderma (Ascomycota) to feed on dead plant biomass.</title>
        <authorList>
            <consortium name="DOE Joint Genome Institute"/>
            <person name="Aerts A."/>
            <person name="Atanasova L."/>
            <person name="Chenthamara K."/>
            <person name="Zhang J."/>
            <person name="Grujic M."/>
            <person name="Henrissat B."/>
            <person name="Kuo A."/>
            <person name="Salamov A."/>
            <person name="Lipzen A."/>
            <person name="Labutti K."/>
            <person name="Barry K."/>
            <person name="Miao Y."/>
            <person name="Rahimi M.J."/>
            <person name="Shen Q."/>
            <person name="Grigoriev I.V."/>
            <person name="Kubicek C.P."/>
            <person name="Druzhinina I.S."/>
        </authorList>
    </citation>
    <scope>NUCLEOTIDE SEQUENCE [LARGE SCALE GENOMIC DNA]</scope>
    <source>
        <strain evidence="2 3">CBS 226.95</strain>
    </source>
</reference>
<proteinExistence type="predicted"/>
<evidence type="ECO:0000256" key="1">
    <source>
        <dbReference type="SAM" id="MobiDB-lite"/>
    </source>
</evidence>
<dbReference type="RefSeq" id="XP_024771989.1">
    <property type="nucleotide sequence ID" value="XM_024913502.1"/>
</dbReference>
<feature type="region of interest" description="Disordered" evidence="1">
    <location>
        <begin position="71"/>
        <end position="98"/>
    </location>
</feature>
<gene>
    <name evidence="2" type="ORF">M431DRAFT_215492</name>
</gene>